<dbReference type="GO" id="GO:0015562">
    <property type="term" value="F:efflux transmembrane transporter activity"/>
    <property type="evidence" value="ECO:0007669"/>
    <property type="project" value="InterPro"/>
</dbReference>
<sequence>MPHAARLLTIWMCAISGLVGLPTRLQAQQRLTLEEAVAATLAQYPTLAARQSALGALRANSQILADNRLPNVRVHSQTNIGTANGLSGSYFSLGLIVPTSGARRADNQADLATGNIALASADWEVYNFGRFAAENQLLRADIAVGEAGLERERFGLRQTVISSFLDLFWTEQNLQIEQRNLARVDTVHRIIANLVRNGIKPGLDSSLARAALSRARLAYLRMQEERQRARVQLATLTGRPIDQIEIDTALRVDPLLIPLADPEPVSAHPLLQVQQRLITRQVAEVDLIRKSALPRVTLLGATWARGSSLDVDNNYGPLLPGLSYSRTNYLLGVAATANLMDFRRATSRVRLQQFRVEEARNQLMVAQLQLQNTLGIANARLAVVQNQLAELPNALRSAREAYTQRLSLYNNGLETVLSLTDALTLLTAVEKEVVQTRAQAVQLRLQRAQATDNLDEFYSLFRR</sequence>
<dbReference type="RefSeq" id="WP_077923519.1">
    <property type="nucleotide sequence ID" value="NZ_SBLB01000001.1"/>
</dbReference>
<evidence type="ECO:0000313" key="9">
    <source>
        <dbReference type="Proteomes" id="UP000290407"/>
    </source>
</evidence>
<comment type="caution">
    <text evidence="8">The sequence shown here is derived from an EMBL/GenBank/DDBJ whole genome shotgun (WGS) entry which is preliminary data.</text>
</comment>
<evidence type="ECO:0000256" key="5">
    <source>
        <dbReference type="ARBA" id="ARBA00022692"/>
    </source>
</evidence>
<dbReference type="GO" id="GO:0009279">
    <property type="term" value="C:cell outer membrane"/>
    <property type="evidence" value="ECO:0007669"/>
    <property type="project" value="UniProtKB-SubCell"/>
</dbReference>
<keyword evidence="7" id="KW-0998">Cell outer membrane</keyword>
<evidence type="ECO:0000256" key="6">
    <source>
        <dbReference type="ARBA" id="ARBA00023136"/>
    </source>
</evidence>
<evidence type="ECO:0000256" key="7">
    <source>
        <dbReference type="ARBA" id="ARBA00023237"/>
    </source>
</evidence>
<dbReference type="Pfam" id="PF02321">
    <property type="entry name" value="OEP"/>
    <property type="match status" value="2"/>
</dbReference>
<keyword evidence="5" id="KW-0812">Transmembrane</keyword>
<dbReference type="GO" id="GO:1990281">
    <property type="term" value="C:efflux pump complex"/>
    <property type="evidence" value="ECO:0007669"/>
    <property type="project" value="TreeGrafter"/>
</dbReference>
<accession>A0A4Q2URD9</accession>
<dbReference type="InterPro" id="IPR051906">
    <property type="entry name" value="TolC-like"/>
</dbReference>
<comment type="subcellular location">
    <subcellularLocation>
        <location evidence="1">Cell outer membrane</location>
    </subcellularLocation>
</comment>
<proteinExistence type="inferred from homology"/>
<organism evidence="8 9">
    <name type="scientific">Spirosoma sordidisoli</name>
    <dbReference type="NCBI Taxonomy" id="2502893"/>
    <lineage>
        <taxon>Bacteria</taxon>
        <taxon>Pseudomonadati</taxon>
        <taxon>Bacteroidota</taxon>
        <taxon>Cytophagia</taxon>
        <taxon>Cytophagales</taxon>
        <taxon>Cytophagaceae</taxon>
        <taxon>Spirosoma</taxon>
    </lineage>
</organism>
<dbReference type="PANTHER" id="PTHR30026">
    <property type="entry name" value="OUTER MEMBRANE PROTEIN TOLC"/>
    <property type="match status" value="1"/>
</dbReference>
<dbReference type="GO" id="GO:0015288">
    <property type="term" value="F:porin activity"/>
    <property type="evidence" value="ECO:0007669"/>
    <property type="project" value="TreeGrafter"/>
</dbReference>
<dbReference type="SUPFAM" id="SSF56954">
    <property type="entry name" value="Outer membrane efflux proteins (OEP)"/>
    <property type="match status" value="1"/>
</dbReference>
<dbReference type="PANTHER" id="PTHR30026:SF20">
    <property type="entry name" value="OUTER MEMBRANE PROTEIN TOLC"/>
    <property type="match status" value="1"/>
</dbReference>
<keyword evidence="3" id="KW-0813">Transport</keyword>
<gene>
    <name evidence="8" type="ORF">EQG79_08355</name>
</gene>
<dbReference type="AlphaFoldDB" id="A0A4Q2URD9"/>
<evidence type="ECO:0000256" key="3">
    <source>
        <dbReference type="ARBA" id="ARBA00022448"/>
    </source>
</evidence>
<name>A0A4Q2URD9_9BACT</name>
<dbReference type="EMBL" id="SBLB01000001">
    <property type="protein sequence ID" value="RYC72114.1"/>
    <property type="molecule type" value="Genomic_DNA"/>
</dbReference>
<keyword evidence="4" id="KW-1134">Transmembrane beta strand</keyword>
<evidence type="ECO:0000256" key="1">
    <source>
        <dbReference type="ARBA" id="ARBA00004442"/>
    </source>
</evidence>
<reference evidence="8 9" key="1">
    <citation type="submission" date="2019-01" db="EMBL/GenBank/DDBJ databases">
        <title>Spirosoma flava sp. nov., a propanil-degrading bacterium isolated from herbicide-contaminated soil.</title>
        <authorList>
            <person name="Zhang L."/>
            <person name="Jiang J.-D."/>
        </authorList>
    </citation>
    <scope>NUCLEOTIDE SEQUENCE [LARGE SCALE GENOMIC DNA]</scope>
    <source>
        <strain evidence="8 9">TY50</strain>
    </source>
</reference>
<keyword evidence="6" id="KW-0472">Membrane</keyword>
<evidence type="ECO:0000256" key="2">
    <source>
        <dbReference type="ARBA" id="ARBA00007613"/>
    </source>
</evidence>
<dbReference type="InterPro" id="IPR003423">
    <property type="entry name" value="OMP_efflux"/>
</dbReference>
<dbReference type="Gene3D" id="1.20.1600.10">
    <property type="entry name" value="Outer membrane efflux proteins (OEP)"/>
    <property type="match status" value="1"/>
</dbReference>
<keyword evidence="9" id="KW-1185">Reference proteome</keyword>
<evidence type="ECO:0000256" key="4">
    <source>
        <dbReference type="ARBA" id="ARBA00022452"/>
    </source>
</evidence>
<dbReference type="Proteomes" id="UP000290407">
    <property type="component" value="Unassembled WGS sequence"/>
</dbReference>
<comment type="similarity">
    <text evidence="2">Belongs to the outer membrane factor (OMF) (TC 1.B.17) family.</text>
</comment>
<evidence type="ECO:0000313" key="8">
    <source>
        <dbReference type="EMBL" id="RYC72114.1"/>
    </source>
</evidence>
<protein>
    <submittedName>
        <fullName evidence="8">TolC family protein</fullName>
    </submittedName>
</protein>